<dbReference type="Proteomes" id="UP001233999">
    <property type="component" value="Unassembled WGS sequence"/>
</dbReference>
<name>A0AAD8A8I3_DIPPU</name>
<dbReference type="PANTHER" id="PTHR10099:SF1">
    <property type="entry name" value="PHOSPHORIBOSYLFORMYLGLYCINAMIDINE SYNTHASE"/>
    <property type="match status" value="1"/>
</dbReference>
<dbReference type="InterPro" id="IPR029062">
    <property type="entry name" value="Class_I_gatase-like"/>
</dbReference>
<dbReference type="PANTHER" id="PTHR10099">
    <property type="entry name" value="PHOSPHORIBOSYLFORMYLGLYCINAMIDINE SYNTHASE"/>
    <property type="match status" value="1"/>
</dbReference>
<keyword evidence="10" id="KW-0315">Glutamine amidotransferase</keyword>
<dbReference type="InterPro" id="IPR036921">
    <property type="entry name" value="PurM-like_N_sf"/>
</dbReference>
<keyword evidence="7" id="KW-0658">Purine biosynthesis</keyword>
<keyword evidence="9" id="KW-0460">Magnesium</keyword>
<dbReference type="FunFam" id="3.30.1330.10:FF:000007">
    <property type="entry name" value="Phosphoribosylformylglycinamidine synthase, putative"/>
    <property type="match status" value="1"/>
</dbReference>
<gene>
    <name evidence="17" type="ORF">L9F63_014205</name>
</gene>
<evidence type="ECO:0000256" key="8">
    <source>
        <dbReference type="ARBA" id="ARBA00022840"/>
    </source>
</evidence>
<proteinExistence type="inferred from homology"/>
<dbReference type="GO" id="GO:0046872">
    <property type="term" value="F:metal ion binding"/>
    <property type="evidence" value="ECO:0007669"/>
    <property type="project" value="UniProtKB-KW"/>
</dbReference>
<dbReference type="Pfam" id="PF22689">
    <property type="entry name" value="FGAR-AT_PurM_N-like"/>
    <property type="match status" value="1"/>
</dbReference>
<protein>
    <recommendedName>
        <fullName evidence="14">Phosphoribosylformylglycinamidine synthase</fullName>
        <ecNumber evidence="3">6.3.5.3</ecNumber>
    </recommendedName>
    <alternativeName>
        <fullName evidence="12">Formylglycinamide ribonucleotide amidotransferase</fullName>
    </alternativeName>
    <alternativeName>
        <fullName evidence="11">Formylglycinamide ribotide amidotransferase</fullName>
    </alternativeName>
</protein>
<keyword evidence="4" id="KW-0436">Ligase</keyword>
<dbReference type="FunFam" id="3.90.650.10:FF:000008">
    <property type="entry name" value="Phosphoribosylformylglycinamidine synthase"/>
    <property type="match status" value="1"/>
</dbReference>
<dbReference type="GO" id="GO:0005524">
    <property type="term" value="F:ATP binding"/>
    <property type="evidence" value="ECO:0007669"/>
    <property type="project" value="UniProtKB-KW"/>
</dbReference>
<dbReference type="GO" id="GO:0005737">
    <property type="term" value="C:cytoplasm"/>
    <property type="evidence" value="ECO:0007669"/>
    <property type="project" value="TreeGrafter"/>
</dbReference>
<dbReference type="InterPro" id="IPR010918">
    <property type="entry name" value="PurM-like_C_dom"/>
</dbReference>
<accession>A0AAD8A8I3</accession>
<comment type="caution">
    <text evidence="17">The sequence shown here is derived from an EMBL/GenBank/DDBJ whole genome shotgun (WGS) entry which is preliminary data.</text>
</comment>
<dbReference type="PROSITE" id="PS51273">
    <property type="entry name" value="GATASE_TYPE_1"/>
    <property type="match status" value="1"/>
</dbReference>
<keyword evidence="6" id="KW-0547">Nucleotide-binding</keyword>
<dbReference type="NCBIfam" id="TIGR01735">
    <property type="entry name" value="FGAM_synt"/>
    <property type="match status" value="1"/>
</dbReference>
<keyword evidence="18" id="KW-1185">Reference proteome</keyword>
<dbReference type="SUPFAM" id="SSF55326">
    <property type="entry name" value="PurM N-terminal domain-like"/>
    <property type="match status" value="2"/>
</dbReference>
<dbReference type="Gene3D" id="3.30.1330.10">
    <property type="entry name" value="PurM-like, N-terminal domain"/>
    <property type="match status" value="2"/>
</dbReference>
<dbReference type="FunFam" id="3.40.50.880:FF:000008">
    <property type="entry name" value="Phosphoribosylformylglycinamidine synthase"/>
    <property type="match status" value="1"/>
</dbReference>
<reference evidence="17" key="2">
    <citation type="submission" date="2023-05" db="EMBL/GenBank/DDBJ databases">
        <authorList>
            <person name="Fouks B."/>
        </authorList>
    </citation>
    <scope>NUCLEOTIDE SEQUENCE</scope>
    <source>
        <strain evidence="17">Stay&amp;Tobe</strain>
        <tissue evidence="17">Testes</tissue>
    </source>
</reference>
<dbReference type="Gene3D" id="3.40.50.880">
    <property type="match status" value="1"/>
</dbReference>
<dbReference type="SMART" id="SM01211">
    <property type="entry name" value="GATase_5"/>
    <property type="match status" value="1"/>
</dbReference>
<evidence type="ECO:0000256" key="4">
    <source>
        <dbReference type="ARBA" id="ARBA00022598"/>
    </source>
</evidence>
<feature type="domain" description="PurM-like C-terminal" evidence="15">
    <location>
        <begin position="124"/>
        <end position="278"/>
    </location>
</feature>
<organism evidence="17 18">
    <name type="scientific">Diploptera punctata</name>
    <name type="common">Pacific beetle cockroach</name>
    <dbReference type="NCBI Taxonomy" id="6984"/>
    <lineage>
        <taxon>Eukaryota</taxon>
        <taxon>Metazoa</taxon>
        <taxon>Ecdysozoa</taxon>
        <taxon>Arthropoda</taxon>
        <taxon>Hexapoda</taxon>
        <taxon>Insecta</taxon>
        <taxon>Pterygota</taxon>
        <taxon>Neoptera</taxon>
        <taxon>Polyneoptera</taxon>
        <taxon>Dictyoptera</taxon>
        <taxon>Blattodea</taxon>
        <taxon>Blaberoidea</taxon>
        <taxon>Blaberidae</taxon>
        <taxon>Diplopterinae</taxon>
        <taxon>Diploptera</taxon>
    </lineage>
</organism>
<evidence type="ECO:0000256" key="9">
    <source>
        <dbReference type="ARBA" id="ARBA00022842"/>
    </source>
</evidence>
<sequence length="1515" mass="168750">GATTGTGGRIRDVHAVGRGGHCIAGTAGYCVGNLLMPDYDLPWEDPTFHYPSNFAPPLEILIEASNGASDYGNKFGEPVISGFARSFGLLEPSGDRREWIKPIMFSGGVGSLDADMVDKLKPQKGMQVVKLGGPVYRIGVGGGSASSVEVQGDNKSELDFGAVQRGDAEMEQKLNRVIRACLEQGKNNPICSIHDQGAGGNGNVLKEIVEPEGAVIFKNKFQLGDPTITTLELWGAEYQENDAILCRPEDVPLLQQIGHRERCPINFVGTVLNNGKVILSEEEENNIDKYLNGSYEKENVRHPVDLELELVLGKMPQKVFHLDCKPAIVKSVSLPAELTVKQALERVLRLPSVASKRYLTNKVDRCVTGLVAQQQCVGPLHTPLADVAVTALSHFSPEGIATSIGEQPIKGLINPAAGARMAVAEALTNLVFARISDIKDVKCSGNWMWAAKLPGEGAALYDACTAMCKVMRQLGIAIDGGKDSLSMAARVDGDTVKAPGALVISSYAPCPNIKQLVTPDLKGPARGQIGVLLLVDLSGGKNRLGGTAIAQCFNQLGDCVPDLDEPELLKQAFIATQKLIRASKVMAGHDVSDGGLITCLLEMAIGGISGIKIDITHKCGKAVDILFAEELGWVLEVDSKDLEFINTTFKSHSVPVHVIGQSRTLGIQSLVTVSVNGTLVLNSDLLSLYRTWEETSYRLERRQANPDCVRREFESLGSRKTPAYRLTFDPHKSPSPSKQLSSPPRVAVIREEGSNGDREMAASLFSVGFEVWDVTMQDLLNKQVTADDFRGIIFPGGFSYADVLGSAKGWAASLLFHPSLRKQFRAFVEREDTFSLGVCNGCQLMGLLGWVGTKSNGGSDTEQPPVPDIVLDHNLSERFECRFSTVRIERTPSIMLRGMEGCVLGVWIAHGEGRFTFRNDEVLSNLEKNRCLAIKYVDDDGKPTQAYPLNPNGSPLGIAGVCSQDGRHLAMMPHPERCTQLWQWPWVPADWRNKYTVSPWLRIFENAFMCSKMESQKLSKVLHASRGHFSEVIALEDRVVDPNPLPMSAALKRTNLIWQAKTDRYAPIISKLTAFKRPNFLEPIERWTIFDDKLNIAVHADAFKPKVQLAHRVPPGKLRRGVEIERKRREYETHKIKDILDELAVIPAEMIPPDVLKVILEENEQFGIFGCGGYLPLELFDNEDFDCRLPGEWLDLGLLDGVRHPVPAYAFIKKNPSSLTEIAQLKVPVPLNELYDWVEVVVTKYNSVYKLYTCIRVDGIEETHQIPRIYIMFQAEDPINFAHRLADTINRRDSVENRIKFELYVDNMLLVGVPNISKEIMDNIYKCATRKGKLEMSEDFIERTNKEVSYMYRRTMNNHSFRHVLQSNPGLFNFVKVPPMELQQVPEKGKISTGMTDFYAKRKYMQWYSLYVLTEVYSAMCFVVQECYKVAGMNLYTSNFGKFVPLNEFETAQVQNNLVVIKFLKGLWLENITHNITMCLRDVGKGWYNILEKKYEIYEISKLCRMMMAILQRME</sequence>
<dbReference type="GO" id="GO:0004642">
    <property type="term" value="F:phosphoribosylformylglycinamidine synthase activity"/>
    <property type="evidence" value="ECO:0007669"/>
    <property type="project" value="UniProtKB-EC"/>
</dbReference>
<evidence type="ECO:0000256" key="3">
    <source>
        <dbReference type="ARBA" id="ARBA00012747"/>
    </source>
</evidence>
<evidence type="ECO:0000256" key="6">
    <source>
        <dbReference type="ARBA" id="ARBA00022741"/>
    </source>
</evidence>
<evidence type="ECO:0000259" key="15">
    <source>
        <dbReference type="Pfam" id="PF02769"/>
    </source>
</evidence>
<evidence type="ECO:0000256" key="7">
    <source>
        <dbReference type="ARBA" id="ARBA00022755"/>
    </source>
</evidence>
<dbReference type="EC" id="6.3.5.3" evidence="3"/>
<evidence type="ECO:0000256" key="1">
    <source>
        <dbReference type="ARBA" id="ARBA00004920"/>
    </source>
</evidence>
<dbReference type="InterPro" id="IPR055181">
    <property type="entry name" value="FGAR-AT_PurM_N-like"/>
</dbReference>
<evidence type="ECO:0000256" key="2">
    <source>
        <dbReference type="ARBA" id="ARBA00008608"/>
    </source>
</evidence>
<dbReference type="GO" id="GO:0006189">
    <property type="term" value="P:'de novo' IMP biosynthetic process"/>
    <property type="evidence" value="ECO:0007669"/>
    <property type="project" value="InterPro"/>
</dbReference>
<evidence type="ECO:0000313" key="17">
    <source>
        <dbReference type="EMBL" id="KAJ9594363.1"/>
    </source>
</evidence>
<evidence type="ECO:0000313" key="18">
    <source>
        <dbReference type="Proteomes" id="UP001233999"/>
    </source>
</evidence>
<dbReference type="Pfam" id="PF13507">
    <property type="entry name" value="GATase_5"/>
    <property type="match status" value="1"/>
</dbReference>
<keyword evidence="8" id="KW-0067">ATP-binding</keyword>
<feature type="domain" description="PurM-like C-terminal" evidence="15">
    <location>
        <begin position="542"/>
        <end position="661"/>
    </location>
</feature>
<dbReference type="CDD" id="cd01740">
    <property type="entry name" value="GATase1_FGAR_AT"/>
    <property type="match status" value="1"/>
</dbReference>
<dbReference type="Pfam" id="PF02769">
    <property type="entry name" value="AIRS_C"/>
    <property type="match status" value="2"/>
</dbReference>
<evidence type="ECO:0000259" key="16">
    <source>
        <dbReference type="Pfam" id="PF22689"/>
    </source>
</evidence>
<dbReference type="InterPro" id="IPR036676">
    <property type="entry name" value="PurM-like_C_sf"/>
</dbReference>
<comment type="pathway">
    <text evidence="1">Purine metabolism; IMP biosynthesis via de novo pathway; 5-amino-1-(5-phospho-D-ribosyl)imidazole from N(2)-formyl-N(1)-(5-phospho-D-ribosyl)glycinamide: step 1/2.</text>
</comment>
<keyword evidence="5" id="KW-0479">Metal-binding</keyword>
<dbReference type="SUPFAM" id="SSF52317">
    <property type="entry name" value="Class I glutamine amidotransferase-like"/>
    <property type="match status" value="1"/>
</dbReference>
<dbReference type="InterPro" id="IPR010073">
    <property type="entry name" value="PurL_large"/>
</dbReference>
<dbReference type="CDD" id="cd02204">
    <property type="entry name" value="PurL_repeat2"/>
    <property type="match status" value="1"/>
</dbReference>
<evidence type="ECO:0000256" key="5">
    <source>
        <dbReference type="ARBA" id="ARBA00022723"/>
    </source>
</evidence>
<evidence type="ECO:0000256" key="11">
    <source>
        <dbReference type="ARBA" id="ARBA00029823"/>
    </source>
</evidence>
<feature type="non-terminal residue" evidence="17">
    <location>
        <position position="1515"/>
    </location>
</feature>
<dbReference type="NCBIfam" id="NF003672">
    <property type="entry name" value="PRK05297.1"/>
    <property type="match status" value="1"/>
</dbReference>
<comment type="catalytic activity">
    <reaction evidence="13">
        <text>N(2)-formyl-N(1)-(5-phospho-beta-D-ribosyl)glycinamide + L-glutamine + ATP + H2O = 2-formamido-N(1)-(5-O-phospho-beta-D-ribosyl)acetamidine + L-glutamate + ADP + phosphate + H(+)</text>
        <dbReference type="Rhea" id="RHEA:17129"/>
        <dbReference type="ChEBI" id="CHEBI:15377"/>
        <dbReference type="ChEBI" id="CHEBI:15378"/>
        <dbReference type="ChEBI" id="CHEBI:29985"/>
        <dbReference type="ChEBI" id="CHEBI:30616"/>
        <dbReference type="ChEBI" id="CHEBI:43474"/>
        <dbReference type="ChEBI" id="CHEBI:58359"/>
        <dbReference type="ChEBI" id="CHEBI:147286"/>
        <dbReference type="ChEBI" id="CHEBI:147287"/>
        <dbReference type="ChEBI" id="CHEBI:456216"/>
        <dbReference type="EC" id="6.3.5.3"/>
    </reaction>
</comment>
<evidence type="ECO:0000256" key="10">
    <source>
        <dbReference type="ARBA" id="ARBA00022962"/>
    </source>
</evidence>
<dbReference type="SUPFAM" id="SSF56042">
    <property type="entry name" value="PurM C-terminal domain-like"/>
    <property type="match status" value="2"/>
</dbReference>
<evidence type="ECO:0000256" key="13">
    <source>
        <dbReference type="ARBA" id="ARBA00052585"/>
    </source>
</evidence>
<feature type="non-terminal residue" evidence="17">
    <location>
        <position position="1"/>
    </location>
</feature>
<evidence type="ECO:0000256" key="14">
    <source>
        <dbReference type="ARBA" id="ARBA00071729"/>
    </source>
</evidence>
<comment type="similarity">
    <text evidence="2">In the N-terminal section; belongs to the FGAMS family.</text>
</comment>
<dbReference type="EMBL" id="JASPKZ010003050">
    <property type="protein sequence ID" value="KAJ9594363.1"/>
    <property type="molecule type" value="Genomic_DNA"/>
</dbReference>
<dbReference type="Gene3D" id="3.90.650.10">
    <property type="entry name" value="PurM-like C-terminal domain"/>
    <property type="match status" value="2"/>
</dbReference>
<reference evidence="17" key="1">
    <citation type="journal article" date="2023" name="IScience">
        <title>Live-bearing cockroach genome reveals convergent evolutionary mechanisms linked to viviparity in insects and beyond.</title>
        <authorList>
            <person name="Fouks B."/>
            <person name="Harrison M.C."/>
            <person name="Mikhailova A.A."/>
            <person name="Marchal E."/>
            <person name="English S."/>
            <person name="Carruthers M."/>
            <person name="Jennings E.C."/>
            <person name="Chiamaka E.L."/>
            <person name="Frigard R.A."/>
            <person name="Pippel M."/>
            <person name="Attardo G.M."/>
            <person name="Benoit J.B."/>
            <person name="Bornberg-Bauer E."/>
            <person name="Tobe S.S."/>
        </authorList>
    </citation>
    <scope>NUCLEOTIDE SEQUENCE</scope>
    <source>
        <strain evidence="17">Stay&amp;Tobe</strain>
    </source>
</reference>
<feature type="domain" description="FGAR-AT PurM N-terminal-like" evidence="16">
    <location>
        <begin position="355"/>
        <end position="509"/>
    </location>
</feature>
<evidence type="ECO:0000256" key="12">
    <source>
        <dbReference type="ARBA" id="ARBA00032632"/>
    </source>
</evidence>